<reference evidence="2" key="1">
    <citation type="journal article" date="2015" name="Proc. Natl. Acad. Sci. U.S.A.">
        <title>Networks of energetic and metabolic interactions define dynamics in microbial communities.</title>
        <authorList>
            <person name="Embree M."/>
            <person name="Liu J.K."/>
            <person name="Al-Bassam M.M."/>
            <person name="Zengler K."/>
        </authorList>
    </citation>
    <scope>NUCLEOTIDE SEQUENCE</scope>
</reference>
<dbReference type="EMBL" id="LNQE01001200">
    <property type="protein sequence ID" value="KUG20359.1"/>
    <property type="molecule type" value="Genomic_DNA"/>
</dbReference>
<proteinExistence type="predicted"/>
<comment type="caution">
    <text evidence="2">The sequence shown here is derived from an EMBL/GenBank/DDBJ whole genome shotgun (WGS) entry which is preliminary data.</text>
</comment>
<organism evidence="2">
    <name type="scientific">hydrocarbon metagenome</name>
    <dbReference type="NCBI Taxonomy" id="938273"/>
    <lineage>
        <taxon>unclassified sequences</taxon>
        <taxon>metagenomes</taxon>
        <taxon>ecological metagenomes</taxon>
    </lineage>
</organism>
<evidence type="ECO:0000313" key="2">
    <source>
        <dbReference type="EMBL" id="KUG20359.1"/>
    </source>
</evidence>
<gene>
    <name evidence="2" type="ORF">ASZ90_009908</name>
</gene>
<protein>
    <submittedName>
        <fullName evidence="2">Uncharacterized protein</fullName>
    </submittedName>
</protein>
<feature type="region of interest" description="Disordered" evidence="1">
    <location>
        <begin position="24"/>
        <end position="45"/>
    </location>
</feature>
<name>A0A0W8FHK6_9ZZZZ</name>
<evidence type="ECO:0000256" key="1">
    <source>
        <dbReference type="SAM" id="MobiDB-lite"/>
    </source>
</evidence>
<dbReference type="AlphaFoldDB" id="A0A0W8FHK6"/>
<sequence length="45" mass="4897">MFACGLQGVIPFRNSLRCMVKTAPGKPESVNDPGEVFSKAKRMPT</sequence>
<accession>A0A0W8FHK6</accession>